<organism evidence="1 2">
    <name type="scientific">Ficus carica</name>
    <name type="common">Common fig</name>
    <dbReference type="NCBI Taxonomy" id="3494"/>
    <lineage>
        <taxon>Eukaryota</taxon>
        <taxon>Viridiplantae</taxon>
        <taxon>Streptophyta</taxon>
        <taxon>Embryophyta</taxon>
        <taxon>Tracheophyta</taxon>
        <taxon>Spermatophyta</taxon>
        <taxon>Magnoliopsida</taxon>
        <taxon>eudicotyledons</taxon>
        <taxon>Gunneridae</taxon>
        <taxon>Pentapetalae</taxon>
        <taxon>rosids</taxon>
        <taxon>fabids</taxon>
        <taxon>Rosales</taxon>
        <taxon>Moraceae</taxon>
        <taxon>Ficeae</taxon>
        <taxon>Ficus</taxon>
    </lineage>
</organism>
<evidence type="ECO:0000313" key="1">
    <source>
        <dbReference type="EMBL" id="GMN19343.1"/>
    </source>
</evidence>
<comment type="caution">
    <text evidence="1">The sequence shown here is derived from an EMBL/GenBank/DDBJ whole genome shotgun (WGS) entry which is preliminary data.</text>
</comment>
<name>A0AA88CH49_FICCA</name>
<keyword evidence="2" id="KW-1185">Reference proteome</keyword>
<sequence>MVTTADLGGSGGGGKGSNLQPCFAIRHHRSSFSTTGVVAVAVSIS</sequence>
<accession>A0AA88CH49</accession>
<protein>
    <submittedName>
        <fullName evidence="1">Uncharacterized protein</fullName>
    </submittedName>
</protein>
<evidence type="ECO:0000313" key="2">
    <source>
        <dbReference type="Proteomes" id="UP001187192"/>
    </source>
</evidence>
<dbReference type="EMBL" id="BTGU01002508">
    <property type="protein sequence ID" value="GMN19343.1"/>
    <property type="molecule type" value="Genomic_DNA"/>
</dbReference>
<gene>
    <name evidence="1" type="ORF">TIFTF001_042859</name>
</gene>
<dbReference type="AlphaFoldDB" id="A0AA88CH49"/>
<proteinExistence type="predicted"/>
<reference evidence="1" key="1">
    <citation type="submission" date="2023-07" db="EMBL/GenBank/DDBJ databases">
        <title>draft genome sequence of fig (Ficus carica).</title>
        <authorList>
            <person name="Takahashi T."/>
            <person name="Nishimura K."/>
        </authorList>
    </citation>
    <scope>NUCLEOTIDE SEQUENCE</scope>
</reference>
<dbReference type="Proteomes" id="UP001187192">
    <property type="component" value="Unassembled WGS sequence"/>
</dbReference>